<dbReference type="AlphaFoldDB" id="A0A1M4PPL0"/>
<evidence type="ECO:0000313" key="1">
    <source>
        <dbReference type="EMBL" id="SHD77406.1"/>
    </source>
</evidence>
<dbReference type="RefSeq" id="WP_025641450.1">
    <property type="nucleotide sequence ID" value="NZ_LT669839.1"/>
</dbReference>
<accession>A0A1M4PPL0</accession>
<keyword evidence="2" id="KW-1185">Reference proteome</keyword>
<dbReference type="EMBL" id="LT669839">
    <property type="protein sequence ID" value="SHD77406.1"/>
    <property type="molecule type" value="Genomic_DNA"/>
</dbReference>
<sequence length="105" mass="12435">MNIIRGFENGQQKKINQDLKKIGFEDAVEIAKIIFVQTNMDINEDILKALNEIKEDRPELFDNYDYKYKIYKLGSVDHVEEKVITNIFALYVAFYEVEGEIYYLN</sequence>
<organism evidence="1 2">
    <name type="scientific">[Clostridium] ultunense Esp</name>
    <dbReference type="NCBI Taxonomy" id="1288971"/>
    <lineage>
        <taxon>Bacteria</taxon>
        <taxon>Bacillati</taxon>
        <taxon>Bacillota</taxon>
        <taxon>Tissierellia</taxon>
        <taxon>Tissierellales</taxon>
        <taxon>Tepidimicrobiaceae</taxon>
        <taxon>Schnuerera</taxon>
    </lineage>
</organism>
<proteinExistence type="predicted"/>
<gene>
    <name evidence="1" type="ORF">CUESP1_2049</name>
</gene>
<name>A0A1M4PPL0_9FIRM</name>
<dbReference type="Proteomes" id="UP000245423">
    <property type="component" value="Chromosome 1"/>
</dbReference>
<protein>
    <submittedName>
        <fullName evidence="1">Uncharacterized protein</fullName>
    </submittedName>
</protein>
<reference evidence="1 2" key="1">
    <citation type="submission" date="2016-11" db="EMBL/GenBank/DDBJ databases">
        <authorList>
            <person name="Manzoor S."/>
        </authorList>
    </citation>
    <scope>NUCLEOTIDE SEQUENCE [LARGE SCALE GENOMIC DNA]</scope>
    <source>
        <strain evidence="1">Clostridium ultunense strain Esp</strain>
    </source>
</reference>
<evidence type="ECO:0000313" key="2">
    <source>
        <dbReference type="Proteomes" id="UP000245423"/>
    </source>
</evidence>